<dbReference type="OrthoDB" id="5907423at2759"/>
<feature type="transmembrane region" description="Helical" evidence="1">
    <location>
        <begin position="205"/>
        <end position="224"/>
    </location>
</feature>
<evidence type="ECO:0000313" key="3">
    <source>
        <dbReference type="Proteomes" id="UP000008281"/>
    </source>
</evidence>
<dbReference type="OMA" id="MEAKCEM"/>
<dbReference type="CTD" id="9807955"/>
<dbReference type="InterPro" id="IPR018817">
    <property type="entry name" value="7TM_GPCR_serpentine_rcpt_Srz"/>
</dbReference>
<dbReference type="Pfam" id="PF10325">
    <property type="entry name" value="7TM_GPCR_Srz"/>
    <property type="match status" value="1"/>
</dbReference>
<dbReference type="GeneID" id="9807955"/>
<keyword evidence="3" id="KW-1185">Reference proteome</keyword>
<evidence type="ECO:0000256" key="1">
    <source>
        <dbReference type="SAM" id="Phobius"/>
    </source>
</evidence>
<proteinExistence type="predicted"/>
<dbReference type="RefSeq" id="XP_003106565.2">
    <property type="nucleotide sequence ID" value="XM_003106517.2"/>
</dbReference>
<protein>
    <submittedName>
        <fullName evidence="2">Uncharacterized protein</fullName>
    </submittedName>
</protein>
<dbReference type="KEGG" id="crq:GCK72_020787"/>
<evidence type="ECO:0000313" key="2">
    <source>
        <dbReference type="EMBL" id="EFO97867.1"/>
    </source>
</evidence>
<name>E3MBT9_CAERE</name>
<dbReference type="EMBL" id="DS268433">
    <property type="protein sequence ID" value="EFO97867.1"/>
    <property type="molecule type" value="Genomic_DNA"/>
</dbReference>
<dbReference type="AlphaFoldDB" id="E3MBT9"/>
<organism evidence="3">
    <name type="scientific">Caenorhabditis remanei</name>
    <name type="common">Caenorhabditis vulgaris</name>
    <dbReference type="NCBI Taxonomy" id="31234"/>
    <lineage>
        <taxon>Eukaryota</taxon>
        <taxon>Metazoa</taxon>
        <taxon>Ecdysozoa</taxon>
        <taxon>Nematoda</taxon>
        <taxon>Chromadorea</taxon>
        <taxon>Rhabditida</taxon>
        <taxon>Rhabditina</taxon>
        <taxon>Rhabditomorpha</taxon>
        <taxon>Rhabditoidea</taxon>
        <taxon>Rhabditidae</taxon>
        <taxon>Peloderinae</taxon>
        <taxon>Caenorhabditis</taxon>
    </lineage>
</organism>
<feature type="transmembrane region" description="Helical" evidence="1">
    <location>
        <begin position="165"/>
        <end position="185"/>
    </location>
</feature>
<dbReference type="PANTHER" id="PTHR31720:SF12">
    <property type="entry name" value="SERPENTINE RECEPTOR, CLASS T-RELATED"/>
    <property type="match status" value="1"/>
</dbReference>
<dbReference type="Proteomes" id="UP000008281">
    <property type="component" value="Unassembled WGS sequence"/>
</dbReference>
<dbReference type="PANTHER" id="PTHR31720">
    <property type="entry name" value="SERPENTINE RECEPTOR, CLASS Z-RELATED"/>
    <property type="match status" value="1"/>
</dbReference>
<sequence>MAKRTTTTTTTFLPPFNYDDSEINESCEINFATQGFINGVDFYVYLLALCPLAICFLCCFPSYLAAYRRNAEATSTSPFLPLINHSYRTIAFNYTTCIILGVLSKLYLDTGSRISGGAIAINLFVVSLLVIYWYTTMYQLTISIISIHKFKNIQKPEKSLSKKNIVALIVVTFILVMVKDISWFAWMVNIHMEAKCEMVDTLFMYYLNLTVFFGIDIFLVAVVIEVTEIRADPNVIKPAKFQKTPEKS</sequence>
<feature type="transmembrane region" description="Helical" evidence="1">
    <location>
        <begin position="42"/>
        <end position="66"/>
    </location>
</feature>
<reference evidence="2" key="1">
    <citation type="submission" date="2007-07" db="EMBL/GenBank/DDBJ databases">
        <title>PCAP assembly of the Caenorhabditis remanei genome.</title>
        <authorList>
            <consortium name="The Caenorhabditis remanei Sequencing Consortium"/>
            <person name="Wilson R.K."/>
        </authorList>
    </citation>
    <scope>NUCLEOTIDE SEQUENCE [LARGE SCALE GENOMIC DNA]</scope>
    <source>
        <strain evidence="2">PB4641</strain>
    </source>
</reference>
<dbReference type="STRING" id="31234.E3MBT9"/>
<feature type="transmembrane region" description="Helical" evidence="1">
    <location>
        <begin position="114"/>
        <end position="134"/>
    </location>
</feature>
<gene>
    <name evidence="2" type="ORF">CRE_15966</name>
</gene>
<accession>E3MBT9</accession>
<keyword evidence="1" id="KW-0812">Transmembrane</keyword>
<keyword evidence="1" id="KW-0472">Membrane</keyword>
<dbReference type="InParanoid" id="E3MBT9"/>
<dbReference type="HOGENOM" id="CLU_915996_0_0_1"/>
<keyword evidence="1" id="KW-1133">Transmembrane helix</keyword>